<organism evidence="6 7">
    <name type="scientific">Novymonas esmeraldas</name>
    <dbReference type="NCBI Taxonomy" id="1808958"/>
    <lineage>
        <taxon>Eukaryota</taxon>
        <taxon>Discoba</taxon>
        <taxon>Euglenozoa</taxon>
        <taxon>Kinetoplastea</taxon>
        <taxon>Metakinetoplastina</taxon>
        <taxon>Trypanosomatida</taxon>
        <taxon>Trypanosomatidae</taxon>
        <taxon>Novymonas</taxon>
    </lineage>
</organism>
<sequence length="438" mass="44952">MRPADTRLQSIGATFAVRYYTTLVKSPEQLVDLYTASANVVHRYRKANGAAEVSSLLLSLTAEGMTEVKVVELMTTPTTSGAIKVAVTGQFVNGNKAQPFTQELELRELEKNVFGITSDKLSYSAAGQMEWAAPTPVLAASAAPTAVVPTVADAAAAAAAAPPAPEKEEEATAVDAPADAAAEPTAAAAAAAATSATAAADGAADAPAAPAAKRPASFAEALRQKKQGDGAAFSNTVVRVTDKVKGAEEKKDKSTAAAAAASNGARREPRSTGAGAAAAAAAGAGAGAAAGSASSTKAKAAKRLHGASSAVVYYDIILKELAETTTEEEVRAVVSPVAPVTLVNIVKSEKRRRGKEETSETITFAFVQLERGADAPESLVKDTLAKLAEMHREMHIEEVRERRPPARRPDAAAAPHRAREGHTAAAASAAPSRRETRA</sequence>
<feature type="compositionally biased region" description="Basic and acidic residues" evidence="3">
    <location>
        <begin position="396"/>
        <end position="410"/>
    </location>
</feature>
<dbReference type="GO" id="GO:0005829">
    <property type="term" value="C:cytosol"/>
    <property type="evidence" value="ECO:0007669"/>
    <property type="project" value="TreeGrafter"/>
</dbReference>
<keyword evidence="7" id="KW-1185">Reference proteome</keyword>
<evidence type="ECO:0000256" key="2">
    <source>
        <dbReference type="PROSITE-ProRule" id="PRU00176"/>
    </source>
</evidence>
<dbReference type="EMBL" id="JAECZO010000074">
    <property type="protein sequence ID" value="KAK7196345.1"/>
    <property type="molecule type" value="Genomic_DNA"/>
</dbReference>
<dbReference type="PANTHER" id="PTHR10693:SF87">
    <property type="entry name" value="RRM DOMAIN-CONTAINING PROTEIN"/>
    <property type="match status" value="1"/>
</dbReference>
<dbReference type="Gene3D" id="3.10.450.50">
    <property type="match status" value="1"/>
</dbReference>
<evidence type="ECO:0000313" key="6">
    <source>
        <dbReference type="EMBL" id="KAK7196345.1"/>
    </source>
</evidence>
<dbReference type="PROSITE" id="PS50177">
    <property type="entry name" value="NTF2_DOMAIN"/>
    <property type="match status" value="1"/>
</dbReference>
<dbReference type="SUPFAM" id="SSF54427">
    <property type="entry name" value="NTF2-like"/>
    <property type="match status" value="1"/>
</dbReference>
<gene>
    <name evidence="6" type="ORF">NESM_000570800</name>
</gene>
<dbReference type="InterPro" id="IPR002075">
    <property type="entry name" value="NTF2_dom"/>
</dbReference>
<dbReference type="InterPro" id="IPR039539">
    <property type="entry name" value="Ras_GTPase_bind_prot"/>
</dbReference>
<dbReference type="InterPro" id="IPR018222">
    <property type="entry name" value="Nuclear_transport_factor_2_euk"/>
</dbReference>
<dbReference type="InterPro" id="IPR032710">
    <property type="entry name" value="NTF2-like_dom_sf"/>
</dbReference>
<evidence type="ECO:0000256" key="3">
    <source>
        <dbReference type="SAM" id="MobiDB-lite"/>
    </source>
</evidence>
<accession>A0AAW0EQ84</accession>
<dbReference type="Gene3D" id="3.30.70.330">
    <property type="match status" value="1"/>
</dbReference>
<comment type="caution">
    <text evidence="6">The sequence shown here is derived from an EMBL/GenBank/DDBJ whole genome shotgun (WGS) entry which is preliminary data.</text>
</comment>
<name>A0AAW0EQ84_9TRYP</name>
<proteinExistence type="predicted"/>
<keyword evidence="1 2" id="KW-0694">RNA-binding</keyword>
<dbReference type="PROSITE" id="PS50102">
    <property type="entry name" value="RRM"/>
    <property type="match status" value="1"/>
</dbReference>
<evidence type="ECO:0000259" key="4">
    <source>
        <dbReference type="PROSITE" id="PS50102"/>
    </source>
</evidence>
<feature type="region of interest" description="Disordered" evidence="3">
    <location>
        <begin position="396"/>
        <end position="438"/>
    </location>
</feature>
<feature type="domain" description="NTF2" evidence="5">
    <location>
        <begin position="11"/>
        <end position="123"/>
    </location>
</feature>
<evidence type="ECO:0008006" key="8">
    <source>
        <dbReference type="Google" id="ProtNLM"/>
    </source>
</evidence>
<feature type="region of interest" description="Disordered" evidence="3">
    <location>
        <begin position="244"/>
        <end position="273"/>
    </location>
</feature>
<reference evidence="6 7" key="1">
    <citation type="journal article" date="2021" name="MBio">
        <title>A New Model Trypanosomatid, Novymonas esmeraldas: Genomic Perception of Its 'Candidatus Pandoraea novymonadis' Endosymbiont.</title>
        <authorList>
            <person name="Zakharova A."/>
            <person name="Saura A."/>
            <person name="Butenko A."/>
            <person name="Podesvova L."/>
            <person name="Warmusova S."/>
            <person name="Kostygov A.Y."/>
            <person name="Nenarokova A."/>
            <person name="Lukes J."/>
            <person name="Opperdoes F.R."/>
            <person name="Yurchenko V."/>
        </authorList>
    </citation>
    <scope>NUCLEOTIDE SEQUENCE [LARGE SCALE GENOMIC DNA]</scope>
    <source>
        <strain evidence="6 7">E262AT.01</strain>
    </source>
</reference>
<dbReference type="PANTHER" id="PTHR10693">
    <property type="entry name" value="RAS GTPASE-ACTIVATING PROTEIN-BINDING PROTEIN"/>
    <property type="match status" value="1"/>
</dbReference>
<dbReference type="InterPro" id="IPR012677">
    <property type="entry name" value="Nucleotide-bd_a/b_plait_sf"/>
</dbReference>
<protein>
    <recommendedName>
        <fullName evidence="8">NTF2 domain-containing protein</fullName>
    </recommendedName>
</protein>
<feature type="domain" description="RRM" evidence="4">
    <location>
        <begin position="314"/>
        <end position="401"/>
    </location>
</feature>
<evidence type="ECO:0000313" key="7">
    <source>
        <dbReference type="Proteomes" id="UP001430356"/>
    </source>
</evidence>
<dbReference type="GO" id="GO:1990904">
    <property type="term" value="C:ribonucleoprotein complex"/>
    <property type="evidence" value="ECO:0007669"/>
    <property type="project" value="TreeGrafter"/>
</dbReference>
<evidence type="ECO:0000259" key="5">
    <source>
        <dbReference type="PROSITE" id="PS50177"/>
    </source>
</evidence>
<dbReference type="GO" id="GO:0003729">
    <property type="term" value="F:mRNA binding"/>
    <property type="evidence" value="ECO:0007669"/>
    <property type="project" value="TreeGrafter"/>
</dbReference>
<dbReference type="InterPro" id="IPR000504">
    <property type="entry name" value="RRM_dom"/>
</dbReference>
<feature type="compositionally biased region" description="Basic and acidic residues" evidence="3">
    <location>
        <begin position="244"/>
        <end position="254"/>
    </location>
</feature>
<dbReference type="Proteomes" id="UP001430356">
    <property type="component" value="Unassembled WGS sequence"/>
</dbReference>
<dbReference type="Pfam" id="PF02136">
    <property type="entry name" value="NTF2"/>
    <property type="match status" value="1"/>
</dbReference>
<dbReference type="AlphaFoldDB" id="A0AAW0EQ84"/>
<feature type="region of interest" description="Disordered" evidence="3">
    <location>
        <begin position="159"/>
        <end position="180"/>
    </location>
</feature>
<evidence type="ECO:0000256" key="1">
    <source>
        <dbReference type="ARBA" id="ARBA00022884"/>
    </source>
</evidence>